<accession>A0A562ZLF4</accession>
<gene>
    <name evidence="6" type="ORF">FN976_20610</name>
</gene>
<keyword evidence="3" id="KW-0238">DNA-binding</keyword>
<comment type="similarity">
    <text evidence="1">Belongs to the 'phage' integrase family.</text>
</comment>
<dbReference type="PROSITE" id="PS51898">
    <property type="entry name" value="TYR_RECOMBINASE"/>
    <property type="match status" value="1"/>
</dbReference>
<name>A0A562ZLF4_9BURK</name>
<evidence type="ECO:0000256" key="4">
    <source>
        <dbReference type="ARBA" id="ARBA00023172"/>
    </source>
</evidence>
<evidence type="ECO:0000259" key="5">
    <source>
        <dbReference type="PROSITE" id="PS51898"/>
    </source>
</evidence>
<evidence type="ECO:0000256" key="2">
    <source>
        <dbReference type="ARBA" id="ARBA00022908"/>
    </source>
</evidence>
<dbReference type="InterPro" id="IPR002104">
    <property type="entry name" value="Integrase_catalytic"/>
</dbReference>
<evidence type="ECO:0000313" key="7">
    <source>
        <dbReference type="Proteomes" id="UP000318199"/>
    </source>
</evidence>
<dbReference type="InterPro" id="IPR038488">
    <property type="entry name" value="Integrase_DNA-bd_sf"/>
</dbReference>
<evidence type="ECO:0000313" key="6">
    <source>
        <dbReference type="EMBL" id="TWO69138.1"/>
    </source>
</evidence>
<dbReference type="GO" id="GO:0003677">
    <property type="term" value="F:DNA binding"/>
    <property type="evidence" value="ECO:0007669"/>
    <property type="project" value="UniProtKB-KW"/>
</dbReference>
<dbReference type="Pfam" id="PF13356">
    <property type="entry name" value="Arm-DNA-bind_3"/>
    <property type="match status" value="1"/>
</dbReference>
<sequence>MEDVHMARELNRLKQAFVDTVQPLPGDAGTRLYADGGNLHLQVTPTGAKSWNFRFQLLGLPKSIGLGPTHTVTLEEARAESLRLRKMLLAGRDPKIELDRERHAARTAQKQTFRVFAQEFVKGLQGQHRNPKAHQQWYSSLETYVYPVIGDIPLADIDVHMVLAVLTKDDAWNKKPETMRRVRGRMERILGAAAVLGWRGPDNPARFTNYLSEVLPANSVAKRVVHHPALPYEQVPAFVKLLRNLSRSTSYVALDFLILTATRTGEVIGAQPKEFDLLKKTWTIPASRCKNGKAHRVPLSAAAFDLVEPLLTSNSGVWVFQGSRKGTHISQMSMLQVMRGLKERGLLATPAVPHGFRASFRSYAAAETEFPRELAEAALAHTAPLLERSYQRDDQLARRRELMDEWGKYCMSALASPSVDDRIGPH</sequence>
<dbReference type="EMBL" id="VOBQ01000016">
    <property type="protein sequence ID" value="TWO69138.1"/>
    <property type="molecule type" value="Genomic_DNA"/>
</dbReference>
<keyword evidence="2" id="KW-0229">DNA integration</keyword>
<dbReference type="InterPro" id="IPR011010">
    <property type="entry name" value="DNA_brk_join_enz"/>
</dbReference>
<dbReference type="Gene3D" id="1.10.443.10">
    <property type="entry name" value="Intergrase catalytic core"/>
    <property type="match status" value="1"/>
</dbReference>
<reference evidence="6 7" key="1">
    <citation type="submission" date="2019-07" db="EMBL/GenBank/DDBJ databases">
        <title>Caenimonas sedimenti sp. nov., isolated from activated sludge.</title>
        <authorList>
            <person name="Xu J."/>
        </authorList>
    </citation>
    <scope>NUCLEOTIDE SEQUENCE [LARGE SCALE GENOMIC DNA]</scope>
    <source>
        <strain evidence="6 7">HX-9-20</strain>
    </source>
</reference>
<dbReference type="AlphaFoldDB" id="A0A562ZLF4"/>
<dbReference type="InterPro" id="IPR050808">
    <property type="entry name" value="Phage_Integrase"/>
</dbReference>
<dbReference type="Pfam" id="PF22022">
    <property type="entry name" value="Phage_int_M"/>
    <property type="match status" value="1"/>
</dbReference>
<dbReference type="PANTHER" id="PTHR30629">
    <property type="entry name" value="PROPHAGE INTEGRASE"/>
    <property type="match status" value="1"/>
</dbReference>
<dbReference type="CDD" id="cd00801">
    <property type="entry name" value="INT_P4_C"/>
    <property type="match status" value="1"/>
</dbReference>
<dbReference type="PANTHER" id="PTHR30629:SF2">
    <property type="entry name" value="PROPHAGE INTEGRASE INTS-RELATED"/>
    <property type="match status" value="1"/>
</dbReference>
<dbReference type="InterPro" id="IPR025166">
    <property type="entry name" value="Integrase_DNA_bind_dom"/>
</dbReference>
<dbReference type="GO" id="GO:0006310">
    <property type="term" value="P:DNA recombination"/>
    <property type="evidence" value="ECO:0007669"/>
    <property type="project" value="UniProtKB-KW"/>
</dbReference>
<keyword evidence="4" id="KW-0233">DNA recombination</keyword>
<dbReference type="SUPFAM" id="SSF56349">
    <property type="entry name" value="DNA breaking-rejoining enzymes"/>
    <property type="match status" value="1"/>
</dbReference>
<comment type="caution">
    <text evidence="6">The sequence shown here is derived from an EMBL/GenBank/DDBJ whole genome shotgun (WGS) entry which is preliminary data.</text>
</comment>
<protein>
    <submittedName>
        <fullName evidence="6">Tyrosine-type recombinase/integrase</fullName>
    </submittedName>
</protein>
<dbReference type="OrthoDB" id="9775880at2"/>
<dbReference type="InterPro" id="IPR053876">
    <property type="entry name" value="Phage_int_M"/>
</dbReference>
<evidence type="ECO:0000256" key="1">
    <source>
        <dbReference type="ARBA" id="ARBA00008857"/>
    </source>
</evidence>
<proteinExistence type="inferred from homology"/>
<dbReference type="Gene3D" id="3.30.160.390">
    <property type="entry name" value="Integrase, DNA-binding domain"/>
    <property type="match status" value="1"/>
</dbReference>
<organism evidence="6 7">
    <name type="scientific">Caenimonas sedimenti</name>
    <dbReference type="NCBI Taxonomy" id="2596921"/>
    <lineage>
        <taxon>Bacteria</taxon>
        <taxon>Pseudomonadati</taxon>
        <taxon>Pseudomonadota</taxon>
        <taxon>Betaproteobacteria</taxon>
        <taxon>Burkholderiales</taxon>
        <taxon>Comamonadaceae</taxon>
        <taxon>Caenimonas</taxon>
    </lineage>
</organism>
<dbReference type="Proteomes" id="UP000318199">
    <property type="component" value="Unassembled WGS sequence"/>
</dbReference>
<evidence type="ECO:0000256" key="3">
    <source>
        <dbReference type="ARBA" id="ARBA00023125"/>
    </source>
</evidence>
<dbReference type="Gene3D" id="1.10.150.130">
    <property type="match status" value="1"/>
</dbReference>
<dbReference type="InterPro" id="IPR013762">
    <property type="entry name" value="Integrase-like_cat_sf"/>
</dbReference>
<dbReference type="Pfam" id="PF00589">
    <property type="entry name" value="Phage_integrase"/>
    <property type="match status" value="1"/>
</dbReference>
<keyword evidence="7" id="KW-1185">Reference proteome</keyword>
<feature type="domain" description="Tyr recombinase" evidence="5">
    <location>
        <begin position="225"/>
        <end position="404"/>
    </location>
</feature>
<dbReference type="InterPro" id="IPR010998">
    <property type="entry name" value="Integrase_recombinase_N"/>
</dbReference>
<dbReference type="GO" id="GO:0015074">
    <property type="term" value="P:DNA integration"/>
    <property type="evidence" value="ECO:0007669"/>
    <property type="project" value="UniProtKB-KW"/>
</dbReference>